<evidence type="ECO:0000313" key="2">
    <source>
        <dbReference type="EMBL" id="KAK4372871.1"/>
    </source>
</evidence>
<feature type="region of interest" description="Disordered" evidence="1">
    <location>
        <begin position="55"/>
        <end position="75"/>
    </location>
</feature>
<keyword evidence="3" id="KW-1185">Reference proteome</keyword>
<reference evidence="2" key="1">
    <citation type="submission" date="2023-12" db="EMBL/GenBank/DDBJ databases">
        <title>Genome assembly of Anisodus tanguticus.</title>
        <authorList>
            <person name="Wang Y.-J."/>
        </authorList>
    </citation>
    <scope>NUCLEOTIDE SEQUENCE</scope>
    <source>
        <strain evidence="2">KB-2021</strain>
        <tissue evidence="2">Leaf</tissue>
    </source>
</reference>
<dbReference type="EMBL" id="JAVYJV010000004">
    <property type="protein sequence ID" value="KAK4372871.1"/>
    <property type="molecule type" value="Genomic_DNA"/>
</dbReference>
<protein>
    <submittedName>
        <fullName evidence="2">Uncharacterized protein</fullName>
    </submittedName>
</protein>
<evidence type="ECO:0000256" key="1">
    <source>
        <dbReference type="SAM" id="MobiDB-lite"/>
    </source>
</evidence>
<gene>
    <name evidence="2" type="ORF">RND71_008255</name>
</gene>
<sequence length="119" mass="13036">MAMAVVSGGRRTTIAVFRWWKERGGDERVDDGGSLAVRQRSLTLIFCVSIISGQKRSNTGKRRSGDVVEATPPPSPLFATVTPEKGVHCVFYRSDRSILRRTPLLLAPSLTVLVGLKLL</sequence>
<dbReference type="Proteomes" id="UP001291623">
    <property type="component" value="Unassembled WGS sequence"/>
</dbReference>
<accession>A0AAE1SNH6</accession>
<evidence type="ECO:0000313" key="3">
    <source>
        <dbReference type="Proteomes" id="UP001291623"/>
    </source>
</evidence>
<organism evidence="2 3">
    <name type="scientific">Anisodus tanguticus</name>
    <dbReference type="NCBI Taxonomy" id="243964"/>
    <lineage>
        <taxon>Eukaryota</taxon>
        <taxon>Viridiplantae</taxon>
        <taxon>Streptophyta</taxon>
        <taxon>Embryophyta</taxon>
        <taxon>Tracheophyta</taxon>
        <taxon>Spermatophyta</taxon>
        <taxon>Magnoliopsida</taxon>
        <taxon>eudicotyledons</taxon>
        <taxon>Gunneridae</taxon>
        <taxon>Pentapetalae</taxon>
        <taxon>asterids</taxon>
        <taxon>lamiids</taxon>
        <taxon>Solanales</taxon>
        <taxon>Solanaceae</taxon>
        <taxon>Solanoideae</taxon>
        <taxon>Hyoscyameae</taxon>
        <taxon>Anisodus</taxon>
    </lineage>
</organism>
<name>A0AAE1SNH6_9SOLA</name>
<proteinExistence type="predicted"/>
<dbReference type="AlphaFoldDB" id="A0AAE1SNH6"/>
<comment type="caution">
    <text evidence="2">The sequence shown here is derived from an EMBL/GenBank/DDBJ whole genome shotgun (WGS) entry which is preliminary data.</text>
</comment>